<evidence type="ECO:0000313" key="2">
    <source>
        <dbReference type="Proteomes" id="UP000276133"/>
    </source>
</evidence>
<keyword evidence="2" id="KW-1185">Reference proteome</keyword>
<sequence length="63" mass="7579">MINNYMPKKMLFRIETTGFRVGMRVIGEQTRLTVRIELHVRVLRVRQTQRVHYIHHHVIGVVN</sequence>
<gene>
    <name evidence="1" type="ORF">BpHYR1_007539</name>
</gene>
<dbReference type="AlphaFoldDB" id="A0A3M7S1Y8"/>
<organism evidence="1 2">
    <name type="scientific">Brachionus plicatilis</name>
    <name type="common">Marine rotifer</name>
    <name type="synonym">Brachionus muelleri</name>
    <dbReference type="NCBI Taxonomy" id="10195"/>
    <lineage>
        <taxon>Eukaryota</taxon>
        <taxon>Metazoa</taxon>
        <taxon>Spiralia</taxon>
        <taxon>Gnathifera</taxon>
        <taxon>Rotifera</taxon>
        <taxon>Eurotatoria</taxon>
        <taxon>Monogononta</taxon>
        <taxon>Pseudotrocha</taxon>
        <taxon>Ploima</taxon>
        <taxon>Brachionidae</taxon>
        <taxon>Brachionus</taxon>
    </lineage>
</organism>
<comment type="caution">
    <text evidence="1">The sequence shown here is derived from an EMBL/GenBank/DDBJ whole genome shotgun (WGS) entry which is preliminary data.</text>
</comment>
<dbReference type="Proteomes" id="UP000276133">
    <property type="component" value="Unassembled WGS sequence"/>
</dbReference>
<dbReference type="EMBL" id="REGN01002176">
    <property type="protein sequence ID" value="RNA29668.1"/>
    <property type="molecule type" value="Genomic_DNA"/>
</dbReference>
<proteinExistence type="predicted"/>
<protein>
    <submittedName>
        <fullName evidence="1">Uncharacterized protein</fullName>
    </submittedName>
</protein>
<reference evidence="1 2" key="1">
    <citation type="journal article" date="2018" name="Sci. Rep.">
        <title>Genomic signatures of local adaptation to the degree of environmental predictability in rotifers.</title>
        <authorList>
            <person name="Franch-Gras L."/>
            <person name="Hahn C."/>
            <person name="Garcia-Roger E.M."/>
            <person name="Carmona M.J."/>
            <person name="Serra M."/>
            <person name="Gomez A."/>
        </authorList>
    </citation>
    <scope>NUCLEOTIDE SEQUENCE [LARGE SCALE GENOMIC DNA]</scope>
    <source>
        <strain evidence="1">HYR1</strain>
    </source>
</reference>
<name>A0A3M7S1Y8_BRAPC</name>
<evidence type="ECO:0000313" key="1">
    <source>
        <dbReference type="EMBL" id="RNA29668.1"/>
    </source>
</evidence>
<accession>A0A3M7S1Y8</accession>